<evidence type="ECO:0000313" key="3">
    <source>
        <dbReference type="Proteomes" id="UP001153620"/>
    </source>
</evidence>
<dbReference type="AlphaFoldDB" id="A0A9N9RSN8"/>
<protein>
    <submittedName>
        <fullName evidence="2">Uncharacterized protein</fullName>
    </submittedName>
</protein>
<sequence length="91" mass="9972">MDKKVLLLLITFITATCAEPFIFDILYELFDSSEEYSWDNKNISIQCKNCSISVNGQQVGNEMTTMNGMAGMNGTNGMASTDVMSTTPNAN</sequence>
<proteinExistence type="predicted"/>
<keyword evidence="3" id="KW-1185">Reference proteome</keyword>
<reference evidence="2" key="2">
    <citation type="submission" date="2022-10" db="EMBL/GenBank/DDBJ databases">
        <authorList>
            <consortium name="ENA_rothamsted_submissions"/>
            <consortium name="culmorum"/>
            <person name="King R."/>
        </authorList>
    </citation>
    <scope>NUCLEOTIDE SEQUENCE</scope>
</reference>
<dbReference type="OrthoDB" id="10653159at2759"/>
<evidence type="ECO:0000256" key="1">
    <source>
        <dbReference type="SAM" id="SignalP"/>
    </source>
</evidence>
<keyword evidence="1" id="KW-0732">Signal</keyword>
<feature type="signal peptide" evidence="1">
    <location>
        <begin position="1"/>
        <end position="18"/>
    </location>
</feature>
<gene>
    <name evidence="2" type="ORF">CHIRRI_LOCUS7140</name>
</gene>
<evidence type="ECO:0000313" key="2">
    <source>
        <dbReference type="EMBL" id="CAG9804247.1"/>
    </source>
</evidence>
<dbReference type="Proteomes" id="UP001153620">
    <property type="component" value="Chromosome 2"/>
</dbReference>
<dbReference type="EMBL" id="OU895878">
    <property type="protein sequence ID" value="CAG9804247.1"/>
    <property type="molecule type" value="Genomic_DNA"/>
</dbReference>
<reference evidence="2" key="1">
    <citation type="submission" date="2022-01" db="EMBL/GenBank/DDBJ databases">
        <authorList>
            <person name="King R."/>
        </authorList>
    </citation>
    <scope>NUCLEOTIDE SEQUENCE</scope>
</reference>
<organism evidence="2 3">
    <name type="scientific">Chironomus riparius</name>
    <dbReference type="NCBI Taxonomy" id="315576"/>
    <lineage>
        <taxon>Eukaryota</taxon>
        <taxon>Metazoa</taxon>
        <taxon>Ecdysozoa</taxon>
        <taxon>Arthropoda</taxon>
        <taxon>Hexapoda</taxon>
        <taxon>Insecta</taxon>
        <taxon>Pterygota</taxon>
        <taxon>Neoptera</taxon>
        <taxon>Endopterygota</taxon>
        <taxon>Diptera</taxon>
        <taxon>Nematocera</taxon>
        <taxon>Chironomoidea</taxon>
        <taxon>Chironomidae</taxon>
        <taxon>Chironominae</taxon>
        <taxon>Chironomus</taxon>
    </lineage>
</organism>
<accession>A0A9N9RSN8</accession>
<name>A0A9N9RSN8_9DIPT</name>
<feature type="chain" id="PRO_5040371797" evidence="1">
    <location>
        <begin position="19"/>
        <end position="91"/>
    </location>
</feature>